<evidence type="ECO:0000313" key="1">
    <source>
        <dbReference type="EMBL" id="OWZ16155.1"/>
    </source>
</evidence>
<proteinExistence type="predicted"/>
<sequence>MPAKKQNMDEIKANQDLLHEVINQVQSFAVRSDEETASQQNDLAALRADMESLRHTFHVQSPHGVAPSNTSPTMAVADEELYTDWDVVGQIPPHIPNFANSELESRISTCLKQRETPMYDGNNDDDIDVYVLNMISWYAAYGLYLAQAQIGWRVGELMLNHTKVNQRSGYFKTTKANVAGRIRIFFMKLLTRFSHSQ</sequence>
<dbReference type="AlphaFoldDB" id="A0A225WEW1"/>
<dbReference type="EMBL" id="NBNE01000986">
    <property type="protein sequence ID" value="OWZ16155.1"/>
    <property type="molecule type" value="Genomic_DNA"/>
</dbReference>
<reference evidence="2" key="1">
    <citation type="submission" date="2017-03" db="EMBL/GenBank/DDBJ databases">
        <title>Phytopthora megakarya and P. palmivora, two closely related causual agents of cacao black pod achieved similar genome size and gene model numbers by different mechanisms.</title>
        <authorList>
            <person name="Ali S."/>
            <person name="Shao J."/>
            <person name="Larry D.J."/>
            <person name="Kronmiller B."/>
            <person name="Shen D."/>
            <person name="Strem M.D."/>
            <person name="Melnick R.L."/>
            <person name="Guiltinan M.J."/>
            <person name="Tyler B.M."/>
            <person name="Meinhardt L.W."/>
            <person name="Bailey B.A."/>
        </authorList>
    </citation>
    <scope>NUCLEOTIDE SEQUENCE [LARGE SCALE GENOMIC DNA]</scope>
    <source>
        <strain evidence="2">zdho120</strain>
    </source>
</reference>
<gene>
    <name evidence="1" type="ORF">PHMEG_00010099</name>
</gene>
<evidence type="ECO:0000313" key="2">
    <source>
        <dbReference type="Proteomes" id="UP000198211"/>
    </source>
</evidence>
<dbReference type="Proteomes" id="UP000198211">
    <property type="component" value="Unassembled WGS sequence"/>
</dbReference>
<accession>A0A225WEW1</accession>
<protein>
    <submittedName>
        <fullName evidence="1">Uncharacterized protein</fullName>
    </submittedName>
</protein>
<organism evidence="1 2">
    <name type="scientific">Phytophthora megakarya</name>
    <dbReference type="NCBI Taxonomy" id="4795"/>
    <lineage>
        <taxon>Eukaryota</taxon>
        <taxon>Sar</taxon>
        <taxon>Stramenopiles</taxon>
        <taxon>Oomycota</taxon>
        <taxon>Peronosporomycetes</taxon>
        <taxon>Peronosporales</taxon>
        <taxon>Peronosporaceae</taxon>
        <taxon>Phytophthora</taxon>
    </lineage>
</organism>
<comment type="caution">
    <text evidence="1">The sequence shown here is derived from an EMBL/GenBank/DDBJ whole genome shotgun (WGS) entry which is preliminary data.</text>
</comment>
<name>A0A225WEW1_9STRA</name>
<dbReference type="OrthoDB" id="125548at2759"/>
<keyword evidence="2" id="KW-1185">Reference proteome</keyword>